<dbReference type="InterPro" id="IPR053918">
    <property type="entry name" value="DUF6980"/>
</dbReference>
<organism evidence="3 4">
    <name type="scientific">Yinghuangia soli</name>
    <dbReference type="NCBI Taxonomy" id="2908204"/>
    <lineage>
        <taxon>Bacteria</taxon>
        <taxon>Bacillati</taxon>
        <taxon>Actinomycetota</taxon>
        <taxon>Actinomycetes</taxon>
        <taxon>Kitasatosporales</taxon>
        <taxon>Streptomycetaceae</taxon>
        <taxon>Yinghuangia</taxon>
    </lineage>
</organism>
<feature type="compositionally biased region" description="Basic and acidic residues" evidence="1">
    <location>
        <begin position="95"/>
        <end position="106"/>
    </location>
</feature>
<feature type="domain" description="DUF6980" evidence="2">
    <location>
        <begin position="7"/>
        <end position="101"/>
    </location>
</feature>
<gene>
    <name evidence="3" type="ORF">LZ495_00285</name>
</gene>
<protein>
    <recommendedName>
        <fullName evidence="2">DUF6980 domain-containing protein</fullName>
    </recommendedName>
</protein>
<dbReference type="RefSeq" id="WP_235049698.1">
    <property type="nucleotide sequence ID" value="NZ_JAKFHA010000001.1"/>
</dbReference>
<accession>A0AA41PUX7</accession>
<dbReference type="EMBL" id="JAKFHA010000001">
    <property type="protein sequence ID" value="MCF2525666.1"/>
    <property type="molecule type" value="Genomic_DNA"/>
</dbReference>
<keyword evidence="4" id="KW-1185">Reference proteome</keyword>
<evidence type="ECO:0000313" key="3">
    <source>
        <dbReference type="EMBL" id="MCF2525666.1"/>
    </source>
</evidence>
<evidence type="ECO:0000313" key="4">
    <source>
        <dbReference type="Proteomes" id="UP001165378"/>
    </source>
</evidence>
<comment type="caution">
    <text evidence="3">The sequence shown here is derived from an EMBL/GenBank/DDBJ whole genome shotgun (WGS) entry which is preliminary data.</text>
</comment>
<name>A0AA41PUX7_9ACTN</name>
<reference evidence="3" key="1">
    <citation type="submission" date="2022-01" db="EMBL/GenBank/DDBJ databases">
        <title>Genome-Based Taxonomic Classification of the Phylum Actinobacteria.</title>
        <authorList>
            <person name="Gao Y."/>
        </authorList>
    </citation>
    <scope>NUCLEOTIDE SEQUENCE</scope>
    <source>
        <strain evidence="3">KLBMP 8922</strain>
    </source>
</reference>
<proteinExistence type="predicted"/>
<dbReference type="Pfam" id="PF22400">
    <property type="entry name" value="DUF6980"/>
    <property type="match status" value="1"/>
</dbReference>
<sequence>MSTTPTHCCETMTRQVDAQCDTHPDPFECPDALIDFSAKFQEYGLVIHDGGASVITIAFCPWCGHRLPDSRRDAWFEALESQGIDPWNDEIPPEFDDHRWLDSPPA</sequence>
<evidence type="ECO:0000256" key="1">
    <source>
        <dbReference type="SAM" id="MobiDB-lite"/>
    </source>
</evidence>
<evidence type="ECO:0000259" key="2">
    <source>
        <dbReference type="Pfam" id="PF22400"/>
    </source>
</evidence>
<dbReference type="AlphaFoldDB" id="A0AA41PUX7"/>
<feature type="region of interest" description="Disordered" evidence="1">
    <location>
        <begin position="83"/>
        <end position="106"/>
    </location>
</feature>
<dbReference type="Proteomes" id="UP001165378">
    <property type="component" value="Unassembled WGS sequence"/>
</dbReference>